<accession>A0A6M2E394</accession>
<evidence type="ECO:0000313" key="1">
    <source>
        <dbReference type="EMBL" id="NOV52844.1"/>
    </source>
</evidence>
<dbReference type="AlphaFoldDB" id="A0A6M2E394"/>
<proteinExistence type="predicted"/>
<name>A0A6M2E394_9ACAR</name>
<protein>
    <submittedName>
        <fullName evidence="1">Uncharacterized protein</fullName>
    </submittedName>
</protein>
<dbReference type="EMBL" id="GIDH01000901">
    <property type="protein sequence ID" value="NOV52844.1"/>
    <property type="molecule type" value="Transcribed_RNA"/>
</dbReference>
<reference evidence="1" key="1">
    <citation type="submission" date="2019-12" db="EMBL/GenBank/DDBJ databases">
        <title>The sialotranscriptome of the gopher-tortoise tick, Amblyomma tuberculatum.</title>
        <authorList>
            <person name="Karim S."/>
            <person name="Andersen J."/>
            <person name="Kumar D."/>
            <person name="Adamson S."/>
            <person name="Ennen J."/>
            <person name="Qualis C.P."/>
            <person name="Ribeiro J.M.C."/>
        </authorList>
    </citation>
    <scope>NUCLEOTIDE SEQUENCE</scope>
    <source>
        <strain evidence="1">Removed</strain>
        <tissue evidence="1">Salivary glands</tissue>
    </source>
</reference>
<organism evidence="1">
    <name type="scientific">Amblyomma tuberculatum</name>
    <dbReference type="NCBI Taxonomy" id="48802"/>
    <lineage>
        <taxon>Eukaryota</taxon>
        <taxon>Metazoa</taxon>
        <taxon>Ecdysozoa</taxon>
        <taxon>Arthropoda</taxon>
        <taxon>Chelicerata</taxon>
        <taxon>Arachnida</taxon>
        <taxon>Acari</taxon>
        <taxon>Parasitiformes</taxon>
        <taxon>Ixodida</taxon>
        <taxon>Ixodoidea</taxon>
        <taxon>Ixodidae</taxon>
        <taxon>Amblyomminae</taxon>
        <taxon>Amblyomma</taxon>
    </lineage>
</organism>
<sequence>MPSLFSLAFFRFFFAPDGSQLSQLPASVGHQEHPLCARCWIGKIMCCQHEGISKGVSRAVRSFVPAGFSWRHRDCAAYNQSQQPCFRTKVARSGKRKDYCFVFYVESTTCLPKTSEVLKSALCTACSHTGRSFP</sequence>